<comment type="similarity">
    <text evidence="2">Belongs to the polysaccharide deacetylase family.</text>
</comment>
<proteinExistence type="inferred from homology"/>
<dbReference type="CDD" id="cd10967">
    <property type="entry name" value="CE4_GLA_like_6s"/>
    <property type="match status" value="1"/>
</dbReference>
<gene>
    <name evidence="7" type="ORF">ABK249_19910</name>
</gene>
<sequence length="257" mass="28611">MPDALEAMGSLIDRVSNRLIWKMAPRTRTVATDVPIVSFTFDDVPDTALTYGAAILEKYDAHGTFYIAGGIEGLVEPDRTLISREGSLELFRRGHEIGCHTFAHRRVRSYGSALADDLDKSARYLRGIGIPRPATSFAFPYNAAWPPARRELASRYRTCRGAGEAINRGAVDPLMLQAVEIRQPEEHAHGLTCWIDEVVNNPGWLIFFTHDITETPTPFGCTPGTFEHLVRHAHQRGCRILTIEAAARAMGWEADPR</sequence>
<evidence type="ECO:0000259" key="6">
    <source>
        <dbReference type="PROSITE" id="PS51677"/>
    </source>
</evidence>
<comment type="caution">
    <text evidence="7">The sequence shown here is derived from an EMBL/GenBank/DDBJ whole genome shotgun (WGS) entry which is preliminary data.</text>
</comment>
<dbReference type="EMBL" id="JBEAAL010000016">
    <property type="protein sequence ID" value="MEQ1407202.1"/>
    <property type="molecule type" value="Genomic_DNA"/>
</dbReference>
<dbReference type="InterPro" id="IPR002509">
    <property type="entry name" value="NODB_dom"/>
</dbReference>
<feature type="domain" description="NodB homology" evidence="6">
    <location>
        <begin position="35"/>
        <end position="257"/>
    </location>
</feature>
<dbReference type="PROSITE" id="PS51677">
    <property type="entry name" value="NODB"/>
    <property type="match status" value="1"/>
</dbReference>
<evidence type="ECO:0000256" key="5">
    <source>
        <dbReference type="ARBA" id="ARBA00032976"/>
    </source>
</evidence>
<keyword evidence="8" id="KW-1185">Reference proteome</keyword>
<dbReference type="Proteomes" id="UP001496627">
    <property type="component" value="Unassembled WGS sequence"/>
</dbReference>
<evidence type="ECO:0000313" key="8">
    <source>
        <dbReference type="Proteomes" id="UP001496627"/>
    </source>
</evidence>
<organism evidence="7 8">
    <name type="scientific">Neorhizobium phenanthreniclasticum</name>
    <dbReference type="NCBI Taxonomy" id="3157917"/>
    <lineage>
        <taxon>Bacteria</taxon>
        <taxon>Pseudomonadati</taxon>
        <taxon>Pseudomonadota</taxon>
        <taxon>Alphaproteobacteria</taxon>
        <taxon>Hyphomicrobiales</taxon>
        <taxon>Rhizobiaceae</taxon>
        <taxon>Rhizobium/Agrobacterium group</taxon>
        <taxon>Neorhizobium</taxon>
    </lineage>
</organism>
<dbReference type="Pfam" id="PF01522">
    <property type="entry name" value="Polysacc_deac_1"/>
    <property type="match status" value="1"/>
</dbReference>
<dbReference type="GO" id="GO:0016787">
    <property type="term" value="F:hydrolase activity"/>
    <property type="evidence" value="ECO:0007669"/>
    <property type="project" value="UniProtKB-KW"/>
</dbReference>
<dbReference type="InterPro" id="IPR011330">
    <property type="entry name" value="Glyco_hydro/deAcase_b/a-brl"/>
</dbReference>
<dbReference type="PANTHER" id="PTHR34216">
    <property type="match status" value="1"/>
</dbReference>
<dbReference type="Gene3D" id="3.20.20.370">
    <property type="entry name" value="Glycoside hydrolase/deacetylase"/>
    <property type="match status" value="1"/>
</dbReference>
<accession>A0ABV0M5P4</accession>
<evidence type="ECO:0000256" key="1">
    <source>
        <dbReference type="ARBA" id="ARBA00003236"/>
    </source>
</evidence>
<dbReference type="RefSeq" id="WP_227703916.1">
    <property type="nucleotide sequence ID" value="NZ_JBEAAL010000016.1"/>
</dbReference>
<evidence type="ECO:0000256" key="4">
    <source>
        <dbReference type="ARBA" id="ARBA00022729"/>
    </source>
</evidence>
<evidence type="ECO:0000256" key="2">
    <source>
        <dbReference type="ARBA" id="ARBA00010973"/>
    </source>
</evidence>
<reference evidence="7 8" key="1">
    <citation type="submission" date="2024-05" db="EMBL/GenBank/DDBJ databases">
        <title>Neorhizobium sp. Rsf11, a plant growth promoting and heavy metal resistant PAH-degrader.</title>
        <authorList>
            <person name="Golubev S.N."/>
            <person name="Muratova A.Y."/>
            <person name="Markelova M.I."/>
        </authorList>
    </citation>
    <scope>NUCLEOTIDE SEQUENCE [LARGE SCALE GENOMIC DNA]</scope>
    <source>
        <strain evidence="7 8">Rsf11</strain>
    </source>
</reference>
<protein>
    <recommendedName>
        <fullName evidence="3">Chitooligosaccharide deacetylase</fullName>
    </recommendedName>
    <alternativeName>
        <fullName evidence="5">Nodulation protein B</fullName>
    </alternativeName>
</protein>
<dbReference type="InterPro" id="IPR051398">
    <property type="entry name" value="Polysacch_Deacetylase"/>
</dbReference>
<name>A0ABV0M5P4_9HYPH</name>
<dbReference type="PANTHER" id="PTHR34216:SF11">
    <property type="entry name" value="CHITOOLIGOSACCHARIDE DEACETYLASE"/>
    <property type="match status" value="1"/>
</dbReference>
<evidence type="ECO:0000256" key="3">
    <source>
        <dbReference type="ARBA" id="ARBA00020071"/>
    </source>
</evidence>
<keyword evidence="7" id="KW-0378">Hydrolase</keyword>
<evidence type="ECO:0000313" key="7">
    <source>
        <dbReference type="EMBL" id="MEQ1407202.1"/>
    </source>
</evidence>
<dbReference type="SUPFAM" id="SSF88713">
    <property type="entry name" value="Glycoside hydrolase/deacetylase"/>
    <property type="match status" value="1"/>
</dbReference>
<keyword evidence="4" id="KW-0732">Signal</keyword>
<comment type="function">
    <text evidence="1">Is involved in generating a small heat-stable compound (Nod), an acylated oligomer of N-acetylglucosamine, that stimulates mitosis in various plant protoplasts.</text>
</comment>